<organism evidence="4 5">
    <name type="scientific">Limosa lapponica baueri</name>
    <dbReference type="NCBI Taxonomy" id="1758121"/>
    <lineage>
        <taxon>Eukaryota</taxon>
        <taxon>Metazoa</taxon>
        <taxon>Chordata</taxon>
        <taxon>Craniata</taxon>
        <taxon>Vertebrata</taxon>
        <taxon>Euteleostomi</taxon>
        <taxon>Archelosauria</taxon>
        <taxon>Archosauria</taxon>
        <taxon>Dinosauria</taxon>
        <taxon>Saurischia</taxon>
        <taxon>Theropoda</taxon>
        <taxon>Coelurosauria</taxon>
        <taxon>Aves</taxon>
        <taxon>Neognathae</taxon>
        <taxon>Neoaves</taxon>
        <taxon>Charadriiformes</taxon>
        <taxon>Scolopacidae</taxon>
        <taxon>Limosa</taxon>
    </lineage>
</organism>
<dbReference type="GO" id="GO:0008569">
    <property type="term" value="F:minus-end-directed microtubule motor activity"/>
    <property type="evidence" value="ECO:0007669"/>
    <property type="project" value="InterPro"/>
</dbReference>
<dbReference type="Gene3D" id="1.10.8.720">
    <property type="entry name" value="Region D6 of dynein motor"/>
    <property type="match status" value="1"/>
</dbReference>
<dbReference type="InterPro" id="IPR041658">
    <property type="entry name" value="AAA_lid_11"/>
</dbReference>
<dbReference type="Pfam" id="PF03028">
    <property type="entry name" value="Dynein_heavy"/>
    <property type="match status" value="1"/>
</dbReference>
<proteinExistence type="predicted"/>
<dbReference type="GO" id="GO:0007018">
    <property type="term" value="P:microtubule-based movement"/>
    <property type="evidence" value="ECO:0007669"/>
    <property type="project" value="InterPro"/>
</dbReference>
<feature type="domain" description="Dynein heavy chain region D6 P-loop" evidence="1">
    <location>
        <begin position="31"/>
        <end position="145"/>
    </location>
</feature>
<sequence>MVQDFIIHNLGRPFIEPPPFDLSKAFSDSHSCTPLIFILSPGADPMAALVKFADDQGYGDTKLSSLSLGQGQGPIAVKMIEKAVKEGTWVVLQNCHLASSWMPILERICEELNPDTTHPDFRIWLTSYPSATFPVSVLQNGVKMTNEAPKGLRANIMRSYLMDPISDPDFFNSCRKPAEFKTLLYGLCFFHALVQERRNFGPLGWNIPYEFNETDLRISVQQLRIFLDQYEEVPYDALRYMTGECNYGGRVTDDWDRRTLRSVLNMFFSSEIITNANYKFDTSGLYFAPPEGDSQASGGGAKSTDEVVHEVTGDILSKLPPNFDIEAAMRRYPTTYTQSMNTVLVQEMGRFNKLLQTIRDSCVNIQKAIKGLVVMSAELEEVVNSILKGKIPGLWMSKSYPSLKPLGSYVTDFLNRLKFLQIWLKPCKRADIPQRPSYLAPVYKTSERRGILSTTGHSTNFVIAMTLPSDKPQEHWIRRGVALLCQLSS</sequence>
<keyword evidence="5" id="KW-1185">Reference proteome</keyword>
<dbReference type="Gene3D" id="3.40.50.300">
    <property type="entry name" value="P-loop containing nucleotide triphosphate hydrolases"/>
    <property type="match status" value="1"/>
</dbReference>
<accession>A0A2I0UF41</accession>
<dbReference type="InterPro" id="IPR026983">
    <property type="entry name" value="DHC"/>
</dbReference>
<evidence type="ECO:0000313" key="4">
    <source>
        <dbReference type="EMBL" id="PKU44664.1"/>
    </source>
</evidence>
<dbReference type="EMBL" id="KZ505812">
    <property type="protein sequence ID" value="PKU44664.1"/>
    <property type="molecule type" value="Genomic_DNA"/>
</dbReference>
<dbReference type="OrthoDB" id="10251809at2759"/>
<name>A0A2I0UF41_LIMLA</name>
<dbReference type="AlphaFoldDB" id="A0A2I0UF41"/>
<dbReference type="Gene3D" id="1.20.1270.280">
    <property type="match status" value="1"/>
</dbReference>
<dbReference type="Pfam" id="PF18198">
    <property type="entry name" value="AAA_lid_11"/>
    <property type="match status" value="1"/>
</dbReference>
<gene>
    <name evidence="4" type="ORF">llap_5029</name>
</gene>
<dbReference type="GO" id="GO:0051959">
    <property type="term" value="F:dynein light intermediate chain binding"/>
    <property type="evidence" value="ECO:0007669"/>
    <property type="project" value="InterPro"/>
</dbReference>
<dbReference type="InterPro" id="IPR027417">
    <property type="entry name" value="P-loop_NTPase"/>
</dbReference>
<dbReference type="PANTHER" id="PTHR22878">
    <property type="entry name" value="DYNEIN HEAVY CHAIN 6, AXONEMAL-LIKE-RELATED"/>
    <property type="match status" value="1"/>
</dbReference>
<dbReference type="InterPro" id="IPR004273">
    <property type="entry name" value="Dynein_heavy_D6_P-loop"/>
</dbReference>
<protein>
    <recommendedName>
        <fullName evidence="6">Dynein heavy chain axonemal</fullName>
    </recommendedName>
</protein>
<dbReference type="FunFam" id="3.40.50.300:FF:000362">
    <property type="entry name" value="Dynein, axonemal, heavy chain 6"/>
    <property type="match status" value="1"/>
</dbReference>
<dbReference type="InterPro" id="IPR042219">
    <property type="entry name" value="AAA_lid_11_sf"/>
</dbReference>
<reference evidence="5" key="2">
    <citation type="submission" date="2017-12" db="EMBL/GenBank/DDBJ databases">
        <title>Genome sequence of the Bar-tailed Godwit (Limosa lapponica baueri).</title>
        <authorList>
            <person name="Lima N.C.B."/>
            <person name="Parody-Merino A.M."/>
            <person name="Battley P.F."/>
            <person name="Fidler A.E."/>
            <person name="Prosdocimi F."/>
        </authorList>
    </citation>
    <scope>NUCLEOTIDE SEQUENCE [LARGE SCALE GENOMIC DNA]</scope>
</reference>
<feature type="domain" description="Dynein heavy chain C-terminal" evidence="3">
    <location>
        <begin position="422"/>
        <end position="485"/>
    </location>
</feature>
<reference evidence="5" key="1">
    <citation type="submission" date="2017-11" db="EMBL/GenBank/DDBJ databases">
        <authorList>
            <person name="Lima N.C."/>
            <person name="Parody-Merino A.M."/>
            <person name="Battley P.F."/>
            <person name="Fidler A.E."/>
            <person name="Prosdocimi F."/>
        </authorList>
    </citation>
    <scope>NUCLEOTIDE SEQUENCE [LARGE SCALE GENOMIC DNA]</scope>
</reference>
<evidence type="ECO:0000259" key="3">
    <source>
        <dbReference type="Pfam" id="PF18199"/>
    </source>
</evidence>
<dbReference type="Pfam" id="PF18199">
    <property type="entry name" value="Dynein_C"/>
    <property type="match status" value="1"/>
</dbReference>
<evidence type="ECO:0008006" key="6">
    <source>
        <dbReference type="Google" id="ProtNLM"/>
    </source>
</evidence>
<evidence type="ECO:0000259" key="1">
    <source>
        <dbReference type="Pfam" id="PF03028"/>
    </source>
</evidence>
<dbReference type="InterPro" id="IPR041228">
    <property type="entry name" value="Dynein_C"/>
</dbReference>
<dbReference type="FunFam" id="1.20.1270.280:FF:000001">
    <property type="entry name" value="dynein heavy chain 7, axonemal"/>
    <property type="match status" value="1"/>
</dbReference>
<dbReference type="FunFam" id="1.10.8.720:FF:000001">
    <property type="entry name" value="dynein heavy chain 7, axonemal"/>
    <property type="match status" value="1"/>
</dbReference>
<dbReference type="GO" id="GO:0030286">
    <property type="term" value="C:dynein complex"/>
    <property type="evidence" value="ECO:0007669"/>
    <property type="project" value="InterPro"/>
</dbReference>
<dbReference type="GO" id="GO:0045505">
    <property type="term" value="F:dynein intermediate chain binding"/>
    <property type="evidence" value="ECO:0007669"/>
    <property type="project" value="InterPro"/>
</dbReference>
<dbReference type="PANTHER" id="PTHR22878:SF66">
    <property type="entry name" value="DYNEIN AXONEMAL HEAVY CHAIN 7"/>
    <property type="match status" value="1"/>
</dbReference>
<feature type="domain" description="Dynein heavy chain AAA lid" evidence="2">
    <location>
        <begin position="180"/>
        <end position="294"/>
    </location>
</feature>
<evidence type="ECO:0000259" key="2">
    <source>
        <dbReference type="Pfam" id="PF18198"/>
    </source>
</evidence>
<evidence type="ECO:0000313" key="5">
    <source>
        <dbReference type="Proteomes" id="UP000233556"/>
    </source>
</evidence>
<dbReference type="Proteomes" id="UP000233556">
    <property type="component" value="Unassembled WGS sequence"/>
</dbReference>